<dbReference type="PROSITE" id="PS50082">
    <property type="entry name" value="WD_REPEATS_2"/>
    <property type="match status" value="12"/>
</dbReference>
<dbReference type="Pfam" id="PF00400">
    <property type="entry name" value="WD40"/>
    <property type="match status" value="7"/>
</dbReference>
<feature type="repeat" description="WD" evidence="7">
    <location>
        <begin position="886"/>
        <end position="927"/>
    </location>
</feature>
<feature type="repeat" description="WD" evidence="7">
    <location>
        <begin position="1222"/>
        <end position="1263"/>
    </location>
</feature>
<feature type="region of interest" description="Disordered" evidence="8">
    <location>
        <begin position="1"/>
        <end position="51"/>
    </location>
</feature>
<dbReference type="InterPro" id="IPR020472">
    <property type="entry name" value="WD40_PAC1"/>
</dbReference>
<comment type="similarity">
    <text evidence="4">Belongs to the WD repeat MDV1/CAF4 family.</text>
</comment>
<comment type="function">
    <text evidence="6">Involved in mitochondrial fission. Acts as an adapter protein required to form mitochondrial fission complexes. Formation of these complexes is required to promote constriction and fission of the mitochondrial compartment at a late step in mitochondrial division.</text>
</comment>
<dbReference type="FunFam" id="2.130.10.10:FF:000228">
    <property type="entry name" value="COMPASS-like H3K4 histone methylase component WDR5A"/>
    <property type="match status" value="1"/>
</dbReference>
<feature type="repeat" description="WD" evidence="7">
    <location>
        <begin position="1264"/>
        <end position="1305"/>
    </location>
</feature>
<organism evidence="10 11">
    <name type="scientific">Aspergillus tamarii</name>
    <dbReference type="NCBI Taxonomy" id="41984"/>
    <lineage>
        <taxon>Eukaryota</taxon>
        <taxon>Fungi</taxon>
        <taxon>Dikarya</taxon>
        <taxon>Ascomycota</taxon>
        <taxon>Pezizomycotina</taxon>
        <taxon>Eurotiomycetes</taxon>
        <taxon>Eurotiomycetidae</taxon>
        <taxon>Eurotiales</taxon>
        <taxon>Aspergillaceae</taxon>
        <taxon>Aspergillus</taxon>
        <taxon>Aspergillus subgen. Circumdati</taxon>
    </lineage>
</organism>
<evidence type="ECO:0000313" key="10">
    <source>
        <dbReference type="EMBL" id="KAE8156684.1"/>
    </source>
</evidence>
<comment type="subcellular location">
    <subcellularLocation>
        <location evidence="1">Mitochondrion outer membrane</location>
        <topology evidence="1">Peripheral membrane protein</topology>
        <orientation evidence="1">Cytoplasmic side</orientation>
    </subcellularLocation>
</comment>
<dbReference type="InterPro" id="IPR018391">
    <property type="entry name" value="PQQ_b-propeller_rpt"/>
</dbReference>
<dbReference type="SMART" id="SM00564">
    <property type="entry name" value="PQQ"/>
    <property type="match status" value="5"/>
</dbReference>
<dbReference type="Gene3D" id="2.130.10.10">
    <property type="entry name" value="YVTN repeat-like/Quinoprotein amine dehydrogenase"/>
    <property type="match status" value="5"/>
</dbReference>
<evidence type="ECO:0000313" key="11">
    <source>
        <dbReference type="Proteomes" id="UP000326950"/>
    </source>
</evidence>
<protein>
    <recommendedName>
        <fullName evidence="5">Mitochondrial division protein 1</fullName>
    </recommendedName>
</protein>
<evidence type="ECO:0000256" key="5">
    <source>
        <dbReference type="ARBA" id="ARBA00039789"/>
    </source>
</evidence>
<dbReference type="InterPro" id="IPR007111">
    <property type="entry name" value="NACHT_NTPase"/>
</dbReference>
<feature type="domain" description="NACHT" evidence="9">
    <location>
        <begin position="351"/>
        <end position="498"/>
    </location>
</feature>
<feature type="repeat" description="WD" evidence="7">
    <location>
        <begin position="1138"/>
        <end position="1179"/>
    </location>
</feature>
<keyword evidence="11" id="KW-1185">Reference proteome</keyword>
<reference evidence="10 11" key="1">
    <citation type="submission" date="2019-04" db="EMBL/GenBank/DDBJ databases">
        <title>Friends and foes A comparative genomics study of 23 Aspergillus species from section Flavi.</title>
        <authorList>
            <consortium name="DOE Joint Genome Institute"/>
            <person name="Kjaerbolling I."/>
            <person name="Vesth T."/>
            <person name="Frisvad J.C."/>
            <person name="Nybo J.L."/>
            <person name="Theobald S."/>
            <person name="Kildgaard S."/>
            <person name="Isbrandt T."/>
            <person name="Kuo A."/>
            <person name="Sato A."/>
            <person name="Lyhne E.K."/>
            <person name="Kogle M.E."/>
            <person name="Wiebenga A."/>
            <person name="Kun R.S."/>
            <person name="Lubbers R.J."/>
            <person name="Makela M.R."/>
            <person name="Barry K."/>
            <person name="Chovatia M."/>
            <person name="Clum A."/>
            <person name="Daum C."/>
            <person name="Haridas S."/>
            <person name="He G."/>
            <person name="LaButti K."/>
            <person name="Lipzen A."/>
            <person name="Mondo S."/>
            <person name="Riley R."/>
            <person name="Salamov A."/>
            <person name="Simmons B.A."/>
            <person name="Magnuson J.K."/>
            <person name="Henrissat B."/>
            <person name="Mortensen U.H."/>
            <person name="Larsen T.O."/>
            <person name="Devries R.P."/>
            <person name="Grigoriev I.V."/>
            <person name="Machida M."/>
            <person name="Baker S.E."/>
            <person name="Andersen M.R."/>
        </authorList>
    </citation>
    <scope>NUCLEOTIDE SEQUENCE [LARGE SCALE GENOMIC DNA]</scope>
    <source>
        <strain evidence="10 11">CBS 117626</strain>
    </source>
</reference>
<dbReference type="OrthoDB" id="674604at2759"/>
<dbReference type="Proteomes" id="UP000326950">
    <property type="component" value="Unassembled WGS sequence"/>
</dbReference>
<dbReference type="GO" id="GO:0035097">
    <property type="term" value="C:histone methyltransferase complex"/>
    <property type="evidence" value="ECO:0007669"/>
    <property type="project" value="UniProtKB-ARBA"/>
</dbReference>
<dbReference type="PROSITE" id="PS50837">
    <property type="entry name" value="NACHT"/>
    <property type="match status" value="1"/>
</dbReference>
<evidence type="ECO:0000256" key="3">
    <source>
        <dbReference type="ARBA" id="ARBA00022737"/>
    </source>
</evidence>
<feature type="compositionally biased region" description="Basic and acidic residues" evidence="8">
    <location>
        <begin position="1"/>
        <end position="10"/>
    </location>
</feature>
<dbReference type="InterPro" id="IPR027417">
    <property type="entry name" value="P-loop_NTPase"/>
</dbReference>
<feature type="compositionally biased region" description="Polar residues" evidence="8">
    <location>
        <begin position="33"/>
        <end position="51"/>
    </location>
</feature>
<evidence type="ECO:0000256" key="2">
    <source>
        <dbReference type="ARBA" id="ARBA00022574"/>
    </source>
</evidence>
<dbReference type="SUPFAM" id="SSF52540">
    <property type="entry name" value="P-loop containing nucleoside triphosphate hydrolases"/>
    <property type="match status" value="1"/>
</dbReference>
<feature type="repeat" description="WD" evidence="7">
    <location>
        <begin position="1180"/>
        <end position="1221"/>
    </location>
</feature>
<feature type="repeat" description="WD" evidence="7">
    <location>
        <begin position="1306"/>
        <end position="1347"/>
    </location>
</feature>
<dbReference type="EMBL" id="ML738750">
    <property type="protein sequence ID" value="KAE8156684.1"/>
    <property type="molecule type" value="Genomic_DNA"/>
</dbReference>
<evidence type="ECO:0000256" key="7">
    <source>
        <dbReference type="PROSITE-ProRule" id="PRU00221"/>
    </source>
</evidence>
<feature type="repeat" description="WD" evidence="7">
    <location>
        <begin position="1348"/>
        <end position="1389"/>
    </location>
</feature>
<dbReference type="GO" id="GO:0005741">
    <property type="term" value="C:mitochondrial outer membrane"/>
    <property type="evidence" value="ECO:0007669"/>
    <property type="project" value="UniProtKB-SubCell"/>
</dbReference>
<evidence type="ECO:0000256" key="8">
    <source>
        <dbReference type="SAM" id="MobiDB-lite"/>
    </source>
</evidence>
<dbReference type="Gene3D" id="3.40.50.300">
    <property type="entry name" value="P-loop containing nucleotide triphosphate hydrolases"/>
    <property type="match status" value="1"/>
</dbReference>
<dbReference type="PROSITE" id="PS50294">
    <property type="entry name" value="WD_REPEATS_REGION"/>
    <property type="match status" value="12"/>
</dbReference>
<keyword evidence="3" id="KW-0677">Repeat</keyword>
<dbReference type="CDD" id="cd00200">
    <property type="entry name" value="WD40"/>
    <property type="match status" value="2"/>
</dbReference>
<dbReference type="InterPro" id="IPR015943">
    <property type="entry name" value="WD40/YVTN_repeat-like_dom_sf"/>
</dbReference>
<keyword evidence="2 7" id="KW-0853">WD repeat</keyword>
<dbReference type="PANTHER" id="PTHR22847:SF637">
    <property type="entry name" value="WD REPEAT DOMAIN 5B"/>
    <property type="match status" value="1"/>
</dbReference>
<accession>A0A5N6UDJ4</accession>
<gene>
    <name evidence="10" type="ORF">BDV40DRAFT_305835</name>
</gene>
<dbReference type="InterPro" id="IPR019775">
    <property type="entry name" value="WD40_repeat_CS"/>
</dbReference>
<dbReference type="InterPro" id="IPR056884">
    <property type="entry name" value="NPHP3-like_N"/>
</dbReference>
<dbReference type="InterPro" id="IPR001680">
    <property type="entry name" value="WD40_rpt"/>
</dbReference>
<feature type="repeat" description="WD" evidence="7">
    <location>
        <begin position="1096"/>
        <end position="1137"/>
    </location>
</feature>
<dbReference type="PRINTS" id="PR00320">
    <property type="entry name" value="GPROTEINBRPT"/>
</dbReference>
<dbReference type="PROSITE" id="PS00678">
    <property type="entry name" value="WD_REPEATS_1"/>
    <property type="match status" value="10"/>
</dbReference>
<evidence type="ECO:0000256" key="6">
    <source>
        <dbReference type="ARBA" id="ARBA00043913"/>
    </source>
</evidence>
<feature type="repeat" description="WD" evidence="7">
    <location>
        <begin position="1012"/>
        <end position="1053"/>
    </location>
</feature>
<feature type="repeat" description="WD" evidence="7">
    <location>
        <begin position="1054"/>
        <end position="1095"/>
    </location>
</feature>
<proteinExistence type="inferred from homology"/>
<feature type="repeat" description="WD" evidence="7">
    <location>
        <begin position="928"/>
        <end position="969"/>
    </location>
</feature>
<dbReference type="Pfam" id="PF25173">
    <property type="entry name" value="Beta-prop_WDR3_1st"/>
    <property type="match status" value="1"/>
</dbReference>
<evidence type="ECO:0000259" key="9">
    <source>
        <dbReference type="PROSITE" id="PS50837"/>
    </source>
</evidence>
<dbReference type="SUPFAM" id="SSF50978">
    <property type="entry name" value="WD40 repeat-like"/>
    <property type="match status" value="2"/>
</dbReference>
<evidence type="ECO:0000256" key="1">
    <source>
        <dbReference type="ARBA" id="ARBA00004570"/>
    </source>
</evidence>
<dbReference type="Pfam" id="PF24883">
    <property type="entry name" value="NPHP3_N"/>
    <property type="match status" value="1"/>
</dbReference>
<dbReference type="PANTHER" id="PTHR22847">
    <property type="entry name" value="WD40 REPEAT PROTEIN"/>
    <property type="match status" value="1"/>
</dbReference>
<feature type="repeat" description="WD" evidence="7">
    <location>
        <begin position="970"/>
        <end position="1011"/>
    </location>
</feature>
<dbReference type="InterPro" id="IPR036322">
    <property type="entry name" value="WD40_repeat_dom_sf"/>
</dbReference>
<dbReference type="SMART" id="SM00320">
    <property type="entry name" value="WD40"/>
    <property type="match status" value="12"/>
</dbReference>
<name>A0A5N6UDJ4_ASPTM</name>
<sequence>MRQEVKEWRKNWKSRFLHRPNTPEPEKAGIQAGPTSQTSASSQDSINQAQDSPHLQDLWQSAYDQLDQKEQQTLSTVAISTQPESNKNGCSQTELMIEKVIERTKQQYEHYQNGGLKIRRSTGEHIDLRKLSRNIIDAALSFEDIIGAVVAYDPTHHAASAWAVVSLGLTMAKNRLDLRDALLGSSEYLADVLTRCAYIEKEIYRKDSKERAEIGRAIICVYKRILQYAAEVLTTQEYSIARRIQDSITAITKQRLLEFQSSVKEEEQYLHQWVQLDQYLRHNNEAERVLTQCDKIIGSLQTVIQKFSLPTAEGALYDSYDNQHEDRCLPNTRTELLHQVTEWGESPDSKCIFWLNGMAGTGKSTIARTVAQSFKEQGLLGASFFFKKGEADRGNAKKFISTVTKQLLCCHRQLAPDIMAAIDNDPDISSKALSQQFDKLLLQPLLKLELNEPTSTVIVIDALDECEQEKDIRVLLQLLPQVQKSKDLRLQIFLTSRPELSIRLGFQQMQEHQDLVLHELPISVIEGDIQLFLQDRIETIRKEYSLSPGWPGVDIMDILVSKSVPLFIFAATLCRFIGDGKQRPEKRLTALLQSRAVAPASHMEKIYQPVLEQLLNPQDIEDSKEILREFRDIVGVIILLASPLRIHTLGKLLSLPEVDIRHLLDKLRSVLSVPENITDAPIRTLHLSFREFLLHTESVFHVDEKKTHQQIAFHCLRVMEFNLKHNICGLLSYGTQREEIDCQIVKKCLPVELQYSCRYWVYHLKHGRSQVHEAEVLLFLKKHLLHWIEAMSLMGLISEVVNIISMLRLITRSDLSPELLFFLDDAKRFVLKNSYICNNYPLQLYCSGLVFAPTCSIIRKVFQGSQRWIHILPQVERLWSAELQTLEGHFDSIYSVAFSPDGQTVVSGSRDKTIRLWDAKTGQQLHTLEGHSSWVNSVAFSPDNQIIASGSRDKTIKLWDATVGQQVYTLKGHSDSIHSVAFSPDGYTVASGSSDKTIKLWNAKTGQLLRTLESHSDRVSSVAFSPDSQTVASSSDDETIKLWDAKTGQLLHILEGHSHWVNSVVISSDGQTVTSGSCDETIKLWDANSGQQLRTLQGHSDLVRSVAFSTAGPIVASGSYDKTVRLWDAKTGQLLRNLEGHSDWVNTVALSPDGQTAASGSRDKTIKLWDTKTNQRLRTLEGHSNYVSSVALSPDGQTAASGSRDKTIKLWDTKTNQRLRTLEGHSNYVSSVAVSQDGQTVVSGSRDKTIKLWDAKTGQQLRTLKGHSDRVSSVALSPDGQIIVSGSRDVTIKLWDSQTGQQLRSLEDHSSRVNSVTFSPDSQIFASGSSDKTIKLWDTKTGQLLHTMEGHSDRVISVAFSPDSQTVASSSDDETVKFWDARTGHLLRTMEGYSDPVSAEAFIAKGQMSSFPLSVEGDWVTFAAEKILWLPSNYRQFSCFGVKGGTLALGYADGRVCIMGFRAPTV</sequence>
<evidence type="ECO:0000256" key="4">
    <source>
        <dbReference type="ARBA" id="ARBA00038415"/>
    </source>
</evidence>